<comment type="caution">
    <text evidence="2">The sequence shown here is derived from an EMBL/GenBank/DDBJ whole genome shotgun (WGS) entry which is preliminary data.</text>
</comment>
<feature type="transmembrane region" description="Helical" evidence="1">
    <location>
        <begin position="106"/>
        <end position="128"/>
    </location>
</feature>
<name>A0A839UUC0_9PROT</name>
<organism evidence="2 4">
    <name type="scientific">Endobacter medicaginis</name>
    <dbReference type="NCBI Taxonomy" id="1181271"/>
    <lineage>
        <taxon>Bacteria</taxon>
        <taxon>Pseudomonadati</taxon>
        <taxon>Pseudomonadota</taxon>
        <taxon>Alphaproteobacteria</taxon>
        <taxon>Acetobacterales</taxon>
        <taxon>Acetobacteraceae</taxon>
        <taxon>Endobacter</taxon>
    </lineage>
</organism>
<keyword evidence="4" id="KW-1185">Reference proteome</keyword>
<keyword evidence="1" id="KW-0472">Membrane</keyword>
<dbReference type="EMBL" id="JABXXQ010000102">
    <property type="protein sequence ID" value="NVN30085.1"/>
    <property type="molecule type" value="Genomic_DNA"/>
</dbReference>
<keyword evidence="1" id="KW-1133">Transmembrane helix</keyword>
<keyword evidence="1" id="KW-0812">Transmembrane</keyword>
<dbReference type="RefSeq" id="WP_176623331.1">
    <property type="nucleotide sequence ID" value="NZ_JABXXQ010000102.1"/>
</dbReference>
<feature type="transmembrane region" description="Helical" evidence="1">
    <location>
        <begin position="7"/>
        <end position="33"/>
    </location>
</feature>
<gene>
    <name evidence="2" type="ORF">FHR90_000081</name>
    <name evidence="3" type="ORF">HUK83_07020</name>
</gene>
<evidence type="ECO:0000313" key="3">
    <source>
        <dbReference type="EMBL" id="NVN30085.1"/>
    </source>
</evidence>
<dbReference type="AlphaFoldDB" id="A0A839UUC0"/>
<protein>
    <submittedName>
        <fullName evidence="2">Uncharacterized protein</fullName>
    </submittedName>
</protein>
<reference evidence="3 5" key="1">
    <citation type="submission" date="2020-06" db="EMBL/GenBank/DDBJ databases">
        <title>Description of novel acetic acid bacteria.</title>
        <authorList>
            <person name="Sombolestani A."/>
        </authorList>
    </citation>
    <scope>NUCLEOTIDE SEQUENCE [LARGE SCALE GENOMIC DNA]</scope>
    <source>
        <strain evidence="3 5">LMG 26838</strain>
    </source>
</reference>
<sequence length="146" mass="15262">MGRSGIWAIWATGAVLALLLILIGPAGLGTMLAGWAEAMRQIVSGLGPTSLSVLRAFAIALIVVFVGLCGLASRDRLRVGRPLFMVGLVFVLLVAVPGGSDEGGDGLRWAGAFLLALIASLGMTARLLGRRRDGRPLPDPFRDDRG</sequence>
<dbReference type="Proteomes" id="UP000557688">
    <property type="component" value="Unassembled WGS sequence"/>
</dbReference>
<accession>A0A839UUC0</accession>
<proteinExistence type="predicted"/>
<feature type="transmembrane region" description="Helical" evidence="1">
    <location>
        <begin position="53"/>
        <end position="71"/>
    </location>
</feature>
<dbReference type="EMBL" id="JACHXV010000001">
    <property type="protein sequence ID" value="MBB3172275.1"/>
    <property type="molecule type" value="Genomic_DNA"/>
</dbReference>
<evidence type="ECO:0000256" key="1">
    <source>
        <dbReference type="SAM" id="Phobius"/>
    </source>
</evidence>
<feature type="transmembrane region" description="Helical" evidence="1">
    <location>
        <begin position="83"/>
        <end position="100"/>
    </location>
</feature>
<reference evidence="2 4" key="2">
    <citation type="submission" date="2020-08" db="EMBL/GenBank/DDBJ databases">
        <title>Genomic Encyclopedia of Type Strains, Phase III (KMG-III): the genomes of soil and plant-associated and newly described type strains.</title>
        <authorList>
            <person name="Whitman W."/>
        </authorList>
    </citation>
    <scope>NUCLEOTIDE SEQUENCE [LARGE SCALE GENOMIC DNA]</scope>
    <source>
        <strain evidence="2 4">CECT 8088</strain>
    </source>
</reference>
<evidence type="ECO:0000313" key="4">
    <source>
        <dbReference type="Proteomes" id="UP000557688"/>
    </source>
</evidence>
<evidence type="ECO:0000313" key="5">
    <source>
        <dbReference type="Proteomes" id="UP000565205"/>
    </source>
</evidence>
<dbReference type="Proteomes" id="UP000565205">
    <property type="component" value="Unassembled WGS sequence"/>
</dbReference>
<evidence type="ECO:0000313" key="2">
    <source>
        <dbReference type="EMBL" id="MBB3172275.1"/>
    </source>
</evidence>